<dbReference type="GO" id="GO:0006281">
    <property type="term" value="P:DNA repair"/>
    <property type="evidence" value="ECO:0007669"/>
    <property type="project" value="TreeGrafter"/>
</dbReference>
<dbReference type="PANTHER" id="PTHR28594:SF1">
    <property type="entry name" value="ATR-INTERACTING PROTEIN"/>
    <property type="match status" value="1"/>
</dbReference>
<protein>
    <recommendedName>
        <fullName evidence="5">ATR interacting protein</fullName>
    </recommendedName>
</protein>
<organism evidence="3 4">
    <name type="scientific">Mycteria americana</name>
    <name type="common">Wood stork</name>
    <dbReference type="NCBI Taxonomy" id="33587"/>
    <lineage>
        <taxon>Eukaryota</taxon>
        <taxon>Metazoa</taxon>
        <taxon>Chordata</taxon>
        <taxon>Craniata</taxon>
        <taxon>Vertebrata</taxon>
        <taxon>Euteleostomi</taxon>
        <taxon>Archelosauria</taxon>
        <taxon>Archosauria</taxon>
        <taxon>Dinosauria</taxon>
        <taxon>Saurischia</taxon>
        <taxon>Theropoda</taxon>
        <taxon>Coelurosauria</taxon>
        <taxon>Aves</taxon>
        <taxon>Neognathae</taxon>
        <taxon>Neoaves</taxon>
        <taxon>Aequornithes</taxon>
        <taxon>Ciconiiformes</taxon>
        <taxon>Ciconiidae</taxon>
        <taxon>Mycteria</taxon>
    </lineage>
</organism>
<name>A0AAN7NG14_MYCAM</name>
<feature type="coiled-coil region" evidence="1">
    <location>
        <begin position="245"/>
        <end position="350"/>
    </location>
</feature>
<comment type="caution">
    <text evidence="3">The sequence shown here is derived from an EMBL/GenBank/DDBJ whole genome shotgun (WGS) entry which is preliminary data.</text>
</comment>
<dbReference type="Proteomes" id="UP001333110">
    <property type="component" value="Unassembled WGS sequence"/>
</dbReference>
<evidence type="ECO:0000313" key="4">
    <source>
        <dbReference type="Proteomes" id="UP001333110"/>
    </source>
</evidence>
<sequence length="923" mass="100300">MAAQAPLGPRKRSGAALCGAGWAGAARAGAAPPAAAGGGGALENGFPPHKRPKSAGAAGPDEGPGDPFGDNDDFTADDLEEIDILASQALSQEAAGGAAPRAGFPRHAWSGCGPSSAERPPAAGLPRGSAPAAGGKLRGRCARGAPGRGARPGRRGVRRCAEGSAGGASSALRGGRGFARAARARVRGGAAVAVTWVPEAALRFTVLGKRFVVPLGIASGYPIWLSERHGGSSTEDSLMRDAFQFEVLQTQHEEIKQKLKKMQDEILTKNGEIKILRDSMQQMEYAMEEQKRSYVLLEQQKSQTLSEKEREFSKKLLSLQSELQFKDAEMNELRTRLQNCERNKHVTQTALTPSPKKNFAIQVKSEGCSPQPGKRSFPTKESFSAEMSTRPSCSSGNLIAPTTSIKEDSKITHPEVLSVKHEAIGKNGSHNSVPKRNAQGSILLNALMKQPIVPGSLLGLCHLLSSNSEPLPGAVLQPNYLDTKSTQLPSSRTTQEEVAPLVSLREAQKLAITGLNLIAMDEGFSEGSPTESRREFLHLTRCKIRGAVHLLPLVEHHIGAYCQAVQLADKSVNGSCGNHSAVSSRTNTNMVSSKEDLRLSLEETTVISLGILYYLAFYSWDVVHTLLSAEVEKSSAAGDEHVSKMDKNVLCDNHCDNKEDTRTQGELPVTPQDAPNNDRAQHSLFKKLLQVLAFSAARGSQTDSILNQSLKVLVKLAENSTMDLLINFQHLLSSQILLRCLCPETSLPAVLLTVRLLSILAQHHMLVVQLCSHSDTCLLLALYMYITSRPDKSASETLWLQLEQETVRLLTRCMRCSSPAVLLPGTDCQCNLEVVKALIIMLHRQWMKMRRSENSLCAYKEQIIQFLRDAVLLLHCLSQKDKLFHEHCLEVLHQYDQAMPGIRAILKKTQKLSACEDSIPLQP</sequence>
<evidence type="ECO:0008006" key="5">
    <source>
        <dbReference type="Google" id="ProtNLM"/>
    </source>
</evidence>
<keyword evidence="1" id="KW-0175">Coiled coil</keyword>
<dbReference type="PANTHER" id="PTHR28594">
    <property type="entry name" value="ATR-INTERACTING PROTEIN"/>
    <property type="match status" value="1"/>
</dbReference>
<feature type="compositionally biased region" description="Low complexity" evidence="2">
    <location>
        <begin position="96"/>
        <end position="108"/>
    </location>
</feature>
<feature type="compositionally biased region" description="Low complexity" evidence="2">
    <location>
        <begin position="55"/>
        <end position="68"/>
    </location>
</feature>
<gene>
    <name evidence="3" type="ORF">QYF61_015575</name>
</gene>
<reference evidence="3 4" key="1">
    <citation type="journal article" date="2023" name="J. Hered.">
        <title>Chromosome-level genome of the wood stork (Mycteria americana) provides insight into avian chromosome evolution.</title>
        <authorList>
            <person name="Flamio R. Jr."/>
            <person name="Ramstad K.M."/>
        </authorList>
    </citation>
    <scope>NUCLEOTIDE SEQUENCE [LARGE SCALE GENOMIC DNA]</scope>
    <source>
        <strain evidence="3">JAX WOST 10</strain>
    </source>
</reference>
<dbReference type="EMBL" id="JAUNZN010000010">
    <property type="protein sequence ID" value="KAK4815092.1"/>
    <property type="molecule type" value="Genomic_DNA"/>
</dbReference>
<feature type="region of interest" description="Disordered" evidence="2">
    <location>
        <begin position="27"/>
        <end position="75"/>
    </location>
</feature>
<accession>A0AAN7NG14</accession>
<dbReference type="GO" id="GO:0000077">
    <property type="term" value="P:DNA damage checkpoint signaling"/>
    <property type="evidence" value="ECO:0007669"/>
    <property type="project" value="InterPro"/>
</dbReference>
<keyword evidence="4" id="KW-1185">Reference proteome</keyword>
<proteinExistence type="predicted"/>
<dbReference type="InterPro" id="IPR033349">
    <property type="entry name" value="ATRIP"/>
</dbReference>
<evidence type="ECO:0000256" key="1">
    <source>
        <dbReference type="SAM" id="Coils"/>
    </source>
</evidence>
<dbReference type="AlphaFoldDB" id="A0AAN7NG14"/>
<evidence type="ECO:0000313" key="3">
    <source>
        <dbReference type="EMBL" id="KAK4815092.1"/>
    </source>
</evidence>
<feature type="region of interest" description="Disordered" evidence="2">
    <location>
        <begin position="96"/>
        <end position="173"/>
    </location>
</feature>
<evidence type="ECO:0000256" key="2">
    <source>
        <dbReference type="SAM" id="MobiDB-lite"/>
    </source>
</evidence>